<dbReference type="NCBIfam" id="NF037959">
    <property type="entry name" value="MFS_SpdSyn"/>
    <property type="match status" value="1"/>
</dbReference>
<evidence type="ECO:0000256" key="2">
    <source>
        <dbReference type="ARBA" id="ARBA00022679"/>
    </source>
</evidence>
<dbReference type="InterPro" id="IPR001045">
    <property type="entry name" value="Spermi_synthase"/>
</dbReference>
<keyword evidence="4 5" id="KW-0620">Polyamine biosynthesis</keyword>
<feature type="transmembrane region" description="Helical" evidence="5">
    <location>
        <begin position="618"/>
        <end position="636"/>
    </location>
</feature>
<dbReference type="EMBL" id="CP001322">
    <property type="protein sequence ID" value="ACL04760.1"/>
    <property type="molecule type" value="Genomic_DNA"/>
</dbReference>
<comment type="catalytic activity">
    <reaction evidence="5">
        <text>S-adenosyl 3-(methylsulfanyl)propylamine + putrescine = S-methyl-5'-thioadenosine + spermidine + H(+)</text>
        <dbReference type="Rhea" id="RHEA:12721"/>
        <dbReference type="ChEBI" id="CHEBI:15378"/>
        <dbReference type="ChEBI" id="CHEBI:17509"/>
        <dbReference type="ChEBI" id="CHEBI:57443"/>
        <dbReference type="ChEBI" id="CHEBI:57834"/>
        <dbReference type="ChEBI" id="CHEBI:326268"/>
        <dbReference type="EC" id="2.5.1.16"/>
    </reaction>
</comment>
<feature type="transmembrane region" description="Helical" evidence="5">
    <location>
        <begin position="109"/>
        <end position="130"/>
    </location>
</feature>
<feature type="binding site" evidence="5">
    <location>
        <position position="305"/>
    </location>
    <ligand>
        <name>S-methyl-5'-thioadenosine</name>
        <dbReference type="ChEBI" id="CHEBI:17509"/>
    </ligand>
</feature>
<accession>B8FBK7</accession>
<protein>
    <recommendedName>
        <fullName evidence="5">Polyamine aminopropyltransferase</fullName>
    </recommendedName>
    <alternativeName>
        <fullName evidence="5">Putrescine aminopropyltransferase</fullName>
        <shortName evidence="5">PAPT</shortName>
    </alternativeName>
    <alternativeName>
        <fullName evidence="5">Spermidine synthase</fullName>
        <shortName evidence="5">SPDS</shortName>
        <shortName evidence="5">SPDSY</shortName>
        <ecNumber evidence="5">2.5.1.16</ecNumber>
    </alternativeName>
</protein>
<dbReference type="KEGG" id="dal:Dalk_3070"/>
<keyword evidence="5" id="KW-0812">Transmembrane</keyword>
<dbReference type="GO" id="GO:0010487">
    <property type="term" value="F:thermospermine synthase activity"/>
    <property type="evidence" value="ECO:0007669"/>
    <property type="project" value="UniProtKB-ARBA"/>
</dbReference>
<dbReference type="GO" id="GO:0005886">
    <property type="term" value="C:plasma membrane"/>
    <property type="evidence" value="ECO:0007669"/>
    <property type="project" value="UniProtKB-SubCell"/>
</dbReference>
<keyword evidence="2 5" id="KW-0808">Transferase</keyword>
<dbReference type="Gene3D" id="3.40.50.150">
    <property type="entry name" value="Vaccinia Virus protein VP39"/>
    <property type="match status" value="1"/>
</dbReference>
<feature type="binding site" evidence="5">
    <location>
        <begin position="332"/>
        <end position="333"/>
    </location>
    <ligand>
        <name>S-methyl-5'-thioadenosine</name>
        <dbReference type="ChEBI" id="CHEBI:17509"/>
    </ligand>
</feature>
<dbReference type="eggNOG" id="COG4262">
    <property type="taxonomic scope" value="Bacteria"/>
</dbReference>
<comment type="caution">
    <text evidence="5">Lacks conserved residue(s) required for the propagation of feature annotation.</text>
</comment>
<comment type="subunit">
    <text evidence="5">Homodimer or homotetramer.</text>
</comment>
<sequence>MKLTRFHICLLTVGASSVAAQLVVVREFMSTFGGNELVVGVALGIWLLAGGLGSKIAARLARSTDSPLRRLFAGHLILAVLPLMQIAAIRALPLLWVRGQMLGLSSSTVFGAIIILPYVLVSGAMIPLAVRLDQSGGATARAYVTDTVGDILGGLVFSLILVHFFSHWQTLAFFGLLHALAAAILGRKDRPLLSYALSACIAAMIAFSFLLAPASRSWRLPGQEIITWKNSPFCQLAITRTGDQYNVWQDGILLFSSDEASVEALVHPAMCQVPEGARVLVVAGGVFGSIEEIAKHAPSGIDYVELDKSILNLDDRLFHSLKRPEVSAHVGDGRLFIKESKRKYDVIIIDLPDPENAQINRFYTQDFFKEAKRSLHPEGVLYFSLAGADNYLEKGGLALNRTVFQALEKTFAHVLVFPGITHYFMASESPLDPDVSGALAARNISTRQLVDIDLATMTDPFRMDNLADLLNEEAVKPNRDLSPWAFGHMLDLWMTKSKSSQWLFWGVIMLVLSLAAMAGFKNRIRFAIMTSGFAGMGVELALVLLFQVVYGYAYTILCLFITLFMVGAAAGGYLSLKGEKNAVKRYKRGETGLMAAALLALACGPVCVHAAHGWVLSLMGYVVLPLLIAASGWFVGGQFAAASRICSGHEAQITANLYWADLAGAAGGALVMGLVLLPKLGIQGVLVCLLLVKFLSWLVNRNFSSGMTYS</sequence>
<feature type="transmembrane region" description="Helical" evidence="5">
    <location>
        <begin position="168"/>
        <end position="185"/>
    </location>
</feature>
<feature type="transmembrane region" description="Helical" evidence="5">
    <location>
        <begin position="527"/>
        <end position="546"/>
    </location>
</feature>
<name>B8FBK7_DESAL</name>
<dbReference type="PROSITE" id="PS51006">
    <property type="entry name" value="PABS_2"/>
    <property type="match status" value="1"/>
</dbReference>
<comment type="pathway">
    <text evidence="5">Amine and polyamine biosynthesis; spermidine biosynthesis; spermidine from putrescine: step 1/1.</text>
</comment>
<organism evidence="8 9">
    <name type="scientific">Desulfatibacillum aliphaticivorans</name>
    <dbReference type="NCBI Taxonomy" id="218208"/>
    <lineage>
        <taxon>Bacteria</taxon>
        <taxon>Pseudomonadati</taxon>
        <taxon>Thermodesulfobacteriota</taxon>
        <taxon>Desulfobacteria</taxon>
        <taxon>Desulfobacterales</taxon>
        <taxon>Desulfatibacillaceae</taxon>
        <taxon>Desulfatibacillum</taxon>
    </lineage>
</organism>
<dbReference type="RefSeq" id="WP_015947820.1">
    <property type="nucleotide sequence ID" value="NC_011768.1"/>
</dbReference>
<dbReference type="SUPFAM" id="SSF53335">
    <property type="entry name" value="S-adenosyl-L-methionine-dependent methyltransferases"/>
    <property type="match status" value="1"/>
</dbReference>
<evidence type="ECO:0000256" key="4">
    <source>
        <dbReference type="ARBA" id="ARBA00023115"/>
    </source>
</evidence>
<evidence type="ECO:0000256" key="6">
    <source>
        <dbReference type="PROSITE-ProRule" id="PRU00354"/>
    </source>
</evidence>
<dbReference type="PANTHER" id="PTHR43317:SF1">
    <property type="entry name" value="THERMOSPERMINE SYNTHASE ACAULIS5"/>
    <property type="match status" value="1"/>
</dbReference>
<feature type="domain" description="PABS" evidence="7">
    <location>
        <begin position="207"/>
        <end position="443"/>
    </location>
</feature>
<evidence type="ECO:0000256" key="1">
    <source>
        <dbReference type="ARBA" id="ARBA00007867"/>
    </source>
</evidence>
<dbReference type="InterPro" id="IPR029063">
    <property type="entry name" value="SAM-dependent_MTases_sf"/>
</dbReference>
<feature type="transmembrane region" description="Helical" evidence="5">
    <location>
        <begin position="593"/>
        <end position="612"/>
    </location>
</feature>
<feature type="transmembrane region" description="Helical" evidence="5">
    <location>
        <begin position="552"/>
        <end position="573"/>
    </location>
</feature>
<feature type="active site" description="Proton acceptor" evidence="5 6">
    <location>
        <position position="350"/>
    </location>
</feature>
<keyword evidence="5" id="KW-1003">Cell membrane</keyword>
<feature type="transmembrane region" description="Helical" evidence="5">
    <location>
        <begin position="70"/>
        <end position="89"/>
    </location>
</feature>
<dbReference type="GO" id="GO:0004766">
    <property type="term" value="F:spermidine synthase activity"/>
    <property type="evidence" value="ECO:0007669"/>
    <property type="project" value="UniProtKB-UniRule"/>
</dbReference>
<dbReference type="Proteomes" id="UP000000739">
    <property type="component" value="Chromosome"/>
</dbReference>
<keyword evidence="5" id="KW-0472">Membrane</keyword>
<dbReference type="HOGENOM" id="CLU_366270_0_0_7"/>
<proteinExistence type="inferred from homology"/>
<reference evidence="8 9" key="1">
    <citation type="journal article" date="2012" name="Environ. Microbiol.">
        <title>The genome sequence of Desulfatibacillum alkenivorans AK-01: a blueprint for anaerobic alkane oxidation.</title>
        <authorList>
            <person name="Callaghan A.V."/>
            <person name="Morris B.E."/>
            <person name="Pereira I.A."/>
            <person name="McInerney M.J."/>
            <person name="Austin R.N."/>
            <person name="Groves J.T."/>
            <person name="Kukor J.J."/>
            <person name="Suflita J.M."/>
            <person name="Young L.Y."/>
            <person name="Zylstra G.J."/>
            <person name="Wawrik B."/>
        </authorList>
    </citation>
    <scope>NUCLEOTIDE SEQUENCE [LARGE SCALE GENOMIC DNA]</scope>
    <source>
        <strain evidence="8 9">AK-01</strain>
    </source>
</reference>
<evidence type="ECO:0000256" key="3">
    <source>
        <dbReference type="ARBA" id="ARBA00023066"/>
    </source>
</evidence>
<evidence type="ECO:0000313" key="9">
    <source>
        <dbReference type="Proteomes" id="UP000000739"/>
    </source>
</evidence>
<feature type="transmembrane region" description="Helical" evidence="5">
    <location>
        <begin position="502"/>
        <end position="520"/>
    </location>
</feature>
<dbReference type="GO" id="GO:0008295">
    <property type="term" value="P:spermidine biosynthetic process"/>
    <property type="evidence" value="ECO:0007669"/>
    <property type="project" value="UniProtKB-UniRule"/>
</dbReference>
<dbReference type="EC" id="2.5.1.16" evidence="5"/>
<feature type="transmembrane region" description="Helical" evidence="5">
    <location>
        <begin position="682"/>
        <end position="700"/>
    </location>
</feature>
<dbReference type="CDD" id="cd02440">
    <property type="entry name" value="AdoMet_MTases"/>
    <property type="match status" value="1"/>
</dbReference>
<dbReference type="AlphaFoldDB" id="B8FBK7"/>
<keyword evidence="9" id="KW-1185">Reference proteome</keyword>
<feature type="transmembrane region" description="Helical" evidence="5">
    <location>
        <begin position="657"/>
        <end position="676"/>
    </location>
</feature>
<keyword evidence="3 5" id="KW-0745">Spermidine biosynthesis</keyword>
<keyword evidence="5" id="KW-1133">Transmembrane helix</keyword>
<dbReference type="HAMAP" id="MF_00198">
    <property type="entry name" value="Spermidine_synth"/>
    <property type="match status" value="1"/>
</dbReference>
<dbReference type="PANTHER" id="PTHR43317">
    <property type="entry name" value="THERMOSPERMINE SYNTHASE ACAULIS5"/>
    <property type="match status" value="1"/>
</dbReference>
<evidence type="ECO:0000256" key="5">
    <source>
        <dbReference type="HAMAP-Rule" id="MF_00198"/>
    </source>
</evidence>
<evidence type="ECO:0000259" key="7">
    <source>
        <dbReference type="PROSITE" id="PS51006"/>
    </source>
</evidence>
<feature type="transmembrane region" description="Helical" evidence="5">
    <location>
        <begin position="142"/>
        <end position="162"/>
    </location>
</feature>
<dbReference type="Pfam" id="PF01564">
    <property type="entry name" value="Spermine_synth"/>
    <property type="match status" value="1"/>
</dbReference>
<dbReference type="UniPathway" id="UPA00248">
    <property type="reaction ID" value="UER00314"/>
</dbReference>
<comment type="function">
    <text evidence="5">Catalyzes the irreversible transfer of a propylamine group from the amino donor S-adenosylmethioninamine (decarboxy-AdoMet) to putrescine (1,4-diaminobutane) to yield spermidine.</text>
</comment>
<dbReference type="InterPro" id="IPR030374">
    <property type="entry name" value="PABS"/>
</dbReference>
<feature type="transmembrane region" description="Helical" evidence="5">
    <location>
        <begin position="36"/>
        <end position="58"/>
    </location>
</feature>
<evidence type="ECO:0000313" key="8">
    <source>
        <dbReference type="EMBL" id="ACL04760.1"/>
    </source>
</evidence>
<feature type="transmembrane region" description="Helical" evidence="5">
    <location>
        <begin position="192"/>
        <end position="212"/>
    </location>
</feature>
<comment type="subcellular location">
    <subcellularLocation>
        <location evidence="5">Cell membrane</location>
        <topology evidence="5">Multi-pass membrane protein</topology>
    </subcellularLocation>
</comment>
<comment type="similarity">
    <text evidence="1 5">Belongs to the spermidine/spermine synthase family.</text>
</comment>
<gene>
    <name evidence="5" type="primary">speE</name>
    <name evidence="8" type="ordered locus">Dalk_3070</name>
</gene>